<evidence type="ECO:0000256" key="10">
    <source>
        <dbReference type="ARBA" id="ARBA00032057"/>
    </source>
</evidence>
<organism evidence="16 17">
    <name type="scientific">Pedobacter ginsengiterrae</name>
    <dbReference type="NCBI Taxonomy" id="871696"/>
    <lineage>
        <taxon>Bacteria</taxon>
        <taxon>Pseudomonadati</taxon>
        <taxon>Bacteroidota</taxon>
        <taxon>Sphingobacteriia</taxon>
        <taxon>Sphingobacteriales</taxon>
        <taxon>Sphingobacteriaceae</taxon>
        <taxon>Pedobacter</taxon>
    </lineage>
</organism>
<dbReference type="InterPro" id="IPR006047">
    <property type="entry name" value="GH13_cat_dom"/>
</dbReference>
<evidence type="ECO:0000256" key="6">
    <source>
        <dbReference type="ARBA" id="ARBA00022490"/>
    </source>
</evidence>
<evidence type="ECO:0000256" key="13">
    <source>
        <dbReference type="NCBIfam" id="TIGR02402"/>
    </source>
</evidence>
<dbReference type="InterPro" id="IPR014756">
    <property type="entry name" value="Ig_E-set"/>
</dbReference>
<evidence type="ECO:0000256" key="3">
    <source>
        <dbReference type="ARBA" id="ARBA00008061"/>
    </source>
</evidence>
<dbReference type="SUPFAM" id="SSF81296">
    <property type="entry name" value="E set domains"/>
    <property type="match status" value="1"/>
</dbReference>
<evidence type="ECO:0000256" key="9">
    <source>
        <dbReference type="ARBA" id="ARBA00023295"/>
    </source>
</evidence>
<comment type="pathway">
    <text evidence="2 14">Glycan biosynthesis; trehalose biosynthesis.</text>
</comment>
<protein>
    <recommendedName>
        <fullName evidence="5 13">Malto-oligosyltrehalose trehalohydrolase</fullName>
        <shortName evidence="14">MTHase</shortName>
        <ecNumber evidence="4 13">3.2.1.141</ecNumber>
    </recommendedName>
    <alternativeName>
        <fullName evidence="11 14">4-alpha-D-((1-&gt;4)-alpha-D-glucano)trehalose trehalohydrolase</fullName>
    </alternativeName>
    <alternativeName>
        <fullName evidence="10 14">Maltooligosyl trehalose trehalohydrolase</fullName>
    </alternativeName>
</protein>
<comment type="subcellular location">
    <subcellularLocation>
        <location evidence="1">Cytoplasm</location>
    </subcellularLocation>
</comment>
<keyword evidence="6" id="KW-0963">Cytoplasm</keyword>
<gene>
    <name evidence="16" type="primary">treZ</name>
    <name evidence="16" type="ORF">GCM10022246_24450</name>
</gene>
<dbReference type="SMART" id="SM00642">
    <property type="entry name" value="Aamy"/>
    <property type="match status" value="1"/>
</dbReference>
<evidence type="ECO:0000256" key="4">
    <source>
        <dbReference type="ARBA" id="ARBA00012268"/>
    </source>
</evidence>
<sequence>MEINLSKRTIGLNFDQGKAVFWLWAPRLKQVILQLHSSDNHIDFVAKPNGYWQLDGIEIQPGEIYNLIVEASDGDKGFEHKLMQRLDPAMLWKANNDDGSIAYDLTAFPWTDDGWKSPDLENFIIYELHCGTFTSNGELSAIENRLDYLVDLGITAIEIMPVAQFSGARNWGYDGVFPFAVQNTYGGPQALQHLVDTCHKKGIAVVLDVVYNHLGPEGNHLDDFGGYFTDKYQTPWGKAINFDDAYSDEVRKFYLENVLMWFRDFHIDALRLDAVHAIKDFSAHHFLEEVKSATAQLSQLTGRNYYLIVESDLNDNRYINPQESGGYGMDGQWIDEFHHALRVASGEPKTGYYEDFNGVEHLAKAYRDAYVYDGQYSRHRKKTFGRKAAGNAGKQFVVFSQNHDQVGNRMLGERSSALYSHAMLKLMAGAVFCSPFIPLIFMGEEYAEENPFLFFVSHHDEKLIEAVRKGRLEEFSAFHQNGHPPDPQSIETFESSKLNWNLLHLDKHASMFEYYKELIALRKQSKVLGNLDRNCLDAQALIAEQTVILKRWNSEESIFCILNFSAESQIISEIIPKAASLIFNSQGHGNIQSPPSSTTFKTITATAETLLIFSQSHV</sequence>
<dbReference type="InterPro" id="IPR044901">
    <property type="entry name" value="Trehalose_TreZ_E-set_sf"/>
</dbReference>
<dbReference type="EMBL" id="BAABAK010000011">
    <property type="protein sequence ID" value="GAA3971061.1"/>
    <property type="molecule type" value="Genomic_DNA"/>
</dbReference>
<dbReference type="InterPro" id="IPR017853">
    <property type="entry name" value="GH"/>
</dbReference>
<comment type="caution">
    <text evidence="16">The sequence shown here is derived from an EMBL/GenBank/DDBJ whole genome shotgun (WGS) entry which is preliminary data.</text>
</comment>
<keyword evidence="9 14" id="KW-0326">Glycosidase</keyword>
<dbReference type="Pfam" id="PF00128">
    <property type="entry name" value="Alpha-amylase"/>
    <property type="match status" value="1"/>
</dbReference>
<reference evidence="17" key="1">
    <citation type="journal article" date="2019" name="Int. J. Syst. Evol. Microbiol.">
        <title>The Global Catalogue of Microorganisms (GCM) 10K type strain sequencing project: providing services to taxonomists for standard genome sequencing and annotation.</title>
        <authorList>
            <consortium name="The Broad Institute Genomics Platform"/>
            <consortium name="The Broad Institute Genome Sequencing Center for Infectious Disease"/>
            <person name="Wu L."/>
            <person name="Ma J."/>
        </authorList>
    </citation>
    <scope>NUCLEOTIDE SEQUENCE [LARGE SCALE GENOMIC DNA]</scope>
    <source>
        <strain evidence="17">JCM 17338</strain>
    </source>
</reference>
<dbReference type="Gene3D" id="1.10.10.760">
    <property type="entry name" value="E-set domains of sugar-utilizing enzymes"/>
    <property type="match status" value="1"/>
</dbReference>
<evidence type="ECO:0000256" key="12">
    <source>
        <dbReference type="ARBA" id="ARBA00034013"/>
    </source>
</evidence>
<evidence type="ECO:0000256" key="8">
    <source>
        <dbReference type="ARBA" id="ARBA00023277"/>
    </source>
</evidence>
<accession>A0ABP7PTI2</accession>
<dbReference type="Gene3D" id="2.60.40.10">
    <property type="entry name" value="Immunoglobulins"/>
    <property type="match status" value="1"/>
</dbReference>
<dbReference type="CDD" id="cd11325">
    <property type="entry name" value="AmyAc_GTHase"/>
    <property type="match status" value="1"/>
</dbReference>
<dbReference type="PANTHER" id="PTHR43651">
    <property type="entry name" value="1,4-ALPHA-GLUCAN-BRANCHING ENZYME"/>
    <property type="match status" value="1"/>
</dbReference>
<evidence type="ECO:0000256" key="1">
    <source>
        <dbReference type="ARBA" id="ARBA00004496"/>
    </source>
</evidence>
<name>A0ABP7PTI2_9SPHI</name>
<evidence type="ECO:0000313" key="17">
    <source>
        <dbReference type="Proteomes" id="UP001501081"/>
    </source>
</evidence>
<dbReference type="Proteomes" id="UP001501081">
    <property type="component" value="Unassembled WGS sequence"/>
</dbReference>
<feature type="domain" description="Glycosyl hydrolase family 13 catalytic" evidence="15">
    <location>
        <begin position="123"/>
        <end position="471"/>
    </location>
</feature>
<keyword evidence="7 14" id="KW-0378">Hydrolase</keyword>
<dbReference type="Gene3D" id="3.20.20.80">
    <property type="entry name" value="Glycosidases"/>
    <property type="match status" value="1"/>
</dbReference>
<dbReference type="InterPro" id="IPR013783">
    <property type="entry name" value="Ig-like_fold"/>
</dbReference>
<dbReference type="SUPFAM" id="SSF51445">
    <property type="entry name" value="(Trans)glycosidases"/>
    <property type="match status" value="1"/>
</dbReference>
<evidence type="ECO:0000259" key="15">
    <source>
        <dbReference type="SMART" id="SM00642"/>
    </source>
</evidence>
<comment type="catalytic activity">
    <reaction evidence="12 14">
        <text>hydrolysis of (1-&gt;4)-alpha-D-glucosidic linkage in 4-alpha-D-[(1-&gt;4)-alpha-D-glucanosyl]n trehalose to yield trehalose and (1-&gt;4)-alpha-D-glucan.</text>
        <dbReference type="EC" id="3.2.1.141"/>
    </reaction>
</comment>
<evidence type="ECO:0000256" key="7">
    <source>
        <dbReference type="ARBA" id="ARBA00022801"/>
    </source>
</evidence>
<dbReference type="RefSeq" id="WP_344767390.1">
    <property type="nucleotide sequence ID" value="NZ_BAABAK010000011.1"/>
</dbReference>
<dbReference type="PIRSF" id="PIRSF006337">
    <property type="entry name" value="Trehalose_TreZ"/>
    <property type="match status" value="1"/>
</dbReference>
<dbReference type="PANTHER" id="PTHR43651:SF11">
    <property type="entry name" value="MALTO-OLIGOSYLTREHALOSE TREHALOHYDROLASE"/>
    <property type="match status" value="1"/>
</dbReference>
<evidence type="ECO:0000313" key="16">
    <source>
        <dbReference type="EMBL" id="GAA3971061.1"/>
    </source>
</evidence>
<dbReference type="EC" id="3.2.1.141" evidence="4 13"/>
<dbReference type="InterPro" id="IPR012768">
    <property type="entry name" value="Trehalose_TreZ"/>
</dbReference>
<evidence type="ECO:0000256" key="11">
    <source>
        <dbReference type="ARBA" id="ARBA00033284"/>
    </source>
</evidence>
<proteinExistence type="inferred from homology"/>
<comment type="similarity">
    <text evidence="3 14">Belongs to the glycosyl hydrolase 13 family.</text>
</comment>
<evidence type="ECO:0000256" key="2">
    <source>
        <dbReference type="ARBA" id="ARBA00005199"/>
    </source>
</evidence>
<evidence type="ECO:0000256" key="14">
    <source>
        <dbReference type="PIRNR" id="PIRNR006337"/>
    </source>
</evidence>
<dbReference type="NCBIfam" id="TIGR02402">
    <property type="entry name" value="trehalose_TreZ"/>
    <property type="match status" value="1"/>
</dbReference>
<keyword evidence="8" id="KW-0119">Carbohydrate metabolism</keyword>
<keyword evidence="17" id="KW-1185">Reference proteome</keyword>
<evidence type="ECO:0000256" key="5">
    <source>
        <dbReference type="ARBA" id="ARBA00015938"/>
    </source>
</evidence>